<evidence type="ECO:0000313" key="1">
    <source>
        <dbReference type="EMBL" id="KAH3712950.1"/>
    </source>
</evidence>
<dbReference type="Proteomes" id="UP000828390">
    <property type="component" value="Unassembled WGS sequence"/>
</dbReference>
<dbReference type="EMBL" id="JAIWYP010000014">
    <property type="protein sequence ID" value="KAH3712950.1"/>
    <property type="molecule type" value="Genomic_DNA"/>
</dbReference>
<sequence length="99" mass="11640">MGESTRHKLVNADILEHSPIIVQVYVEYSNEVWNGIFRQTTYNKEQGMKLGLDTQDWKAGGKYYNKRATEVADIWTSVRHIYYHYSNLVLEKTRLKVCV</sequence>
<organism evidence="1 2">
    <name type="scientific">Dreissena polymorpha</name>
    <name type="common">Zebra mussel</name>
    <name type="synonym">Mytilus polymorpha</name>
    <dbReference type="NCBI Taxonomy" id="45954"/>
    <lineage>
        <taxon>Eukaryota</taxon>
        <taxon>Metazoa</taxon>
        <taxon>Spiralia</taxon>
        <taxon>Lophotrochozoa</taxon>
        <taxon>Mollusca</taxon>
        <taxon>Bivalvia</taxon>
        <taxon>Autobranchia</taxon>
        <taxon>Heteroconchia</taxon>
        <taxon>Euheterodonta</taxon>
        <taxon>Imparidentia</taxon>
        <taxon>Neoheterodontei</taxon>
        <taxon>Myida</taxon>
        <taxon>Dreissenoidea</taxon>
        <taxon>Dreissenidae</taxon>
        <taxon>Dreissena</taxon>
    </lineage>
</organism>
<reference evidence="1" key="2">
    <citation type="submission" date="2020-11" db="EMBL/GenBank/DDBJ databases">
        <authorList>
            <person name="McCartney M.A."/>
            <person name="Auch B."/>
            <person name="Kono T."/>
            <person name="Mallez S."/>
            <person name="Becker A."/>
            <person name="Gohl D.M."/>
            <person name="Silverstein K.A.T."/>
            <person name="Koren S."/>
            <person name="Bechman K.B."/>
            <person name="Herman A."/>
            <person name="Abrahante J.E."/>
            <person name="Garbe J."/>
        </authorList>
    </citation>
    <scope>NUCLEOTIDE SEQUENCE</scope>
    <source>
        <strain evidence="1">Duluth1</strain>
        <tissue evidence="1">Whole animal</tissue>
    </source>
</reference>
<accession>A0A9D4HCQ7</accession>
<proteinExistence type="predicted"/>
<dbReference type="AlphaFoldDB" id="A0A9D4HCQ7"/>
<keyword evidence="2" id="KW-1185">Reference proteome</keyword>
<gene>
    <name evidence="1" type="ORF">DPMN_072712</name>
</gene>
<name>A0A9D4HCQ7_DREPO</name>
<comment type="caution">
    <text evidence="1">The sequence shown here is derived from an EMBL/GenBank/DDBJ whole genome shotgun (WGS) entry which is preliminary data.</text>
</comment>
<evidence type="ECO:0000313" key="2">
    <source>
        <dbReference type="Proteomes" id="UP000828390"/>
    </source>
</evidence>
<protein>
    <submittedName>
        <fullName evidence="1">Uncharacterized protein</fullName>
    </submittedName>
</protein>
<reference evidence="1" key="1">
    <citation type="journal article" date="2019" name="bioRxiv">
        <title>The Genome of the Zebra Mussel, Dreissena polymorpha: A Resource for Invasive Species Research.</title>
        <authorList>
            <person name="McCartney M.A."/>
            <person name="Auch B."/>
            <person name="Kono T."/>
            <person name="Mallez S."/>
            <person name="Zhang Y."/>
            <person name="Obille A."/>
            <person name="Becker A."/>
            <person name="Abrahante J.E."/>
            <person name="Garbe J."/>
            <person name="Badalamenti J.P."/>
            <person name="Herman A."/>
            <person name="Mangelson H."/>
            <person name="Liachko I."/>
            <person name="Sullivan S."/>
            <person name="Sone E.D."/>
            <person name="Koren S."/>
            <person name="Silverstein K.A.T."/>
            <person name="Beckman K.B."/>
            <person name="Gohl D.M."/>
        </authorList>
    </citation>
    <scope>NUCLEOTIDE SEQUENCE</scope>
    <source>
        <strain evidence="1">Duluth1</strain>
        <tissue evidence="1">Whole animal</tissue>
    </source>
</reference>